<keyword evidence="1" id="KW-0812">Transmembrane</keyword>
<gene>
    <name evidence="2" type="ORF">WMO62_14885</name>
</gene>
<feature type="transmembrane region" description="Helical" evidence="1">
    <location>
        <begin position="277"/>
        <end position="299"/>
    </location>
</feature>
<feature type="transmembrane region" description="Helical" evidence="1">
    <location>
        <begin position="223"/>
        <end position="241"/>
    </location>
</feature>
<comment type="caution">
    <text evidence="2">The sequence shown here is derived from an EMBL/GenBank/DDBJ whole genome shotgun (WGS) entry which is preliminary data.</text>
</comment>
<feature type="transmembrane region" description="Helical" evidence="1">
    <location>
        <begin position="173"/>
        <end position="194"/>
    </location>
</feature>
<keyword evidence="3" id="KW-1185">Reference proteome</keyword>
<dbReference type="EMBL" id="JBBMFC010000045">
    <property type="protein sequence ID" value="MEQ2580092.1"/>
    <property type="molecule type" value="Genomic_DNA"/>
</dbReference>
<reference evidence="2 3" key="1">
    <citation type="submission" date="2024-03" db="EMBL/GenBank/DDBJ databases">
        <title>Human intestinal bacterial collection.</title>
        <authorList>
            <person name="Pauvert C."/>
            <person name="Hitch T.C.A."/>
            <person name="Clavel T."/>
        </authorList>
    </citation>
    <scope>NUCLEOTIDE SEQUENCE [LARGE SCALE GENOMIC DNA]</scope>
    <source>
        <strain evidence="2 3">CLA-AA-H78B</strain>
    </source>
</reference>
<protein>
    <submittedName>
        <fullName evidence="2">FUSC family protein</fullName>
    </submittedName>
</protein>
<name>A0ABV1I4H3_9FIRM</name>
<proteinExistence type="predicted"/>
<dbReference type="RefSeq" id="WP_117499620.1">
    <property type="nucleotide sequence ID" value="NZ_JBBMFC010000045.1"/>
</dbReference>
<feature type="transmembrane region" description="Helical" evidence="1">
    <location>
        <begin position="200"/>
        <end position="216"/>
    </location>
</feature>
<evidence type="ECO:0000256" key="1">
    <source>
        <dbReference type="SAM" id="Phobius"/>
    </source>
</evidence>
<dbReference type="Proteomes" id="UP001470288">
    <property type="component" value="Unassembled WGS sequence"/>
</dbReference>
<keyword evidence="1" id="KW-0472">Membrane</keyword>
<evidence type="ECO:0000313" key="2">
    <source>
        <dbReference type="EMBL" id="MEQ2580092.1"/>
    </source>
</evidence>
<organism evidence="2 3">
    <name type="scientific">Hominiventricola aquisgranensis</name>
    <dbReference type="NCBI Taxonomy" id="3133164"/>
    <lineage>
        <taxon>Bacteria</taxon>
        <taxon>Bacillati</taxon>
        <taxon>Bacillota</taxon>
        <taxon>Clostridia</taxon>
        <taxon>Lachnospirales</taxon>
        <taxon>Lachnospiraceae</taxon>
        <taxon>Hominiventricola</taxon>
    </lineage>
</organism>
<keyword evidence="1" id="KW-1133">Transmembrane helix</keyword>
<sequence length="316" mass="34676">MNKKVKSNYEQLGQYLGLRFDEEQEVLHGQKDGFELIVGPNEVNGKVYYMLNICLGADNQGKTLTKDEIKEFVKAHKTVSGLVNEGHTVTMVLKSYLNQKKLRANAQEAIQELTAFLRGKGYVPCCQYCGRETETEGYLVSGNHIGLCEECAASLAQNITLAQNQENEKKENMIGGIVGALVGSLLGVACIVILSQLGYVAALSGVVMAVCTLKGYEIGSGKLSKRGIVISVILMLVMTYVGDRLDWAIMIARELEVDIATGYRYFPLLLSEDIIDFGSYAANLVLVYAFLLLGAIPTIRNANKGKKVQRTFGKLR</sequence>
<evidence type="ECO:0000313" key="3">
    <source>
        <dbReference type="Proteomes" id="UP001470288"/>
    </source>
</evidence>
<accession>A0ABV1I4H3</accession>